<evidence type="ECO:0000313" key="3">
    <source>
        <dbReference type="Proteomes" id="UP000241769"/>
    </source>
</evidence>
<dbReference type="PANTHER" id="PTHR45751:SF11">
    <property type="entry name" value="COPINE FAMILY PROTEIN 2"/>
    <property type="match status" value="1"/>
</dbReference>
<dbReference type="AlphaFoldDB" id="A0A2P6N4P9"/>
<dbReference type="InParanoid" id="A0A2P6N4P9"/>
<keyword evidence="3" id="KW-1185">Reference proteome</keyword>
<dbReference type="InterPro" id="IPR036465">
    <property type="entry name" value="vWFA_dom_sf"/>
</dbReference>
<proteinExistence type="predicted"/>
<dbReference type="SMART" id="SM00327">
    <property type="entry name" value="VWA"/>
    <property type="match status" value="1"/>
</dbReference>
<protein>
    <recommendedName>
        <fullName evidence="1">VWFA domain-containing protein</fullName>
    </recommendedName>
</protein>
<dbReference type="GO" id="GO:0005634">
    <property type="term" value="C:nucleus"/>
    <property type="evidence" value="ECO:0007669"/>
    <property type="project" value="TreeGrafter"/>
</dbReference>
<comment type="caution">
    <text evidence="2">The sequence shown here is derived from an EMBL/GenBank/DDBJ whole genome shotgun (WGS) entry which is preliminary data.</text>
</comment>
<evidence type="ECO:0000313" key="2">
    <source>
        <dbReference type="EMBL" id="PRP78925.1"/>
    </source>
</evidence>
<dbReference type="InterPro" id="IPR052079">
    <property type="entry name" value="E3_ligase/Copine_domain"/>
</dbReference>
<dbReference type="OrthoDB" id="5855668at2759"/>
<accession>A0A2P6N4P9</accession>
<dbReference type="Proteomes" id="UP000241769">
    <property type="component" value="Unassembled WGS sequence"/>
</dbReference>
<dbReference type="SUPFAM" id="SSF53300">
    <property type="entry name" value="vWA-like"/>
    <property type="match status" value="1"/>
</dbReference>
<dbReference type="PANTHER" id="PTHR45751">
    <property type="entry name" value="COPINE FAMILY PROTEIN 1"/>
    <property type="match status" value="1"/>
</dbReference>
<dbReference type="GO" id="GO:0004842">
    <property type="term" value="F:ubiquitin-protein transferase activity"/>
    <property type="evidence" value="ECO:0007669"/>
    <property type="project" value="TreeGrafter"/>
</dbReference>
<name>A0A2P6N4P9_9EUKA</name>
<dbReference type="GO" id="GO:0005829">
    <property type="term" value="C:cytosol"/>
    <property type="evidence" value="ECO:0007669"/>
    <property type="project" value="UniProtKB-ARBA"/>
</dbReference>
<dbReference type="GO" id="GO:0016567">
    <property type="term" value="P:protein ubiquitination"/>
    <property type="evidence" value="ECO:0007669"/>
    <property type="project" value="TreeGrafter"/>
</dbReference>
<gene>
    <name evidence="2" type="ORF">PROFUN_13301</name>
</gene>
<dbReference type="InterPro" id="IPR010734">
    <property type="entry name" value="Copine_C"/>
</dbReference>
<evidence type="ECO:0000259" key="1">
    <source>
        <dbReference type="SMART" id="SM00327"/>
    </source>
</evidence>
<organism evidence="2 3">
    <name type="scientific">Planoprotostelium fungivorum</name>
    <dbReference type="NCBI Taxonomy" id="1890364"/>
    <lineage>
        <taxon>Eukaryota</taxon>
        <taxon>Amoebozoa</taxon>
        <taxon>Evosea</taxon>
        <taxon>Variosea</taxon>
        <taxon>Cavosteliida</taxon>
        <taxon>Cavosteliaceae</taxon>
        <taxon>Planoprotostelium</taxon>
    </lineage>
</organism>
<reference evidence="2 3" key="1">
    <citation type="journal article" date="2018" name="Genome Biol. Evol.">
        <title>Multiple Roots of Fruiting Body Formation in Amoebozoa.</title>
        <authorList>
            <person name="Hillmann F."/>
            <person name="Forbes G."/>
            <person name="Novohradska S."/>
            <person name="Ferling I."/>
            <person name="Riege K."/>
            <person name="Groth M."/>
            <person name="Westermann M."/>
            <person name="Marz M."/>
            <person name="Spaller T."/>
            <person name="Winckler T."/>
            <person name="Schaap P."/>
            <person name="Glockner G."/>
        </authorList>
    </citation>
    <scope>NUCLEOTIDE SEQUENCE [LARGE SCALE GENOMIC DNA]</scope>
    <source>
        <strain evidence="2 3">Jena</strain>
    </source>
</reference>
<dbReference type="Pfam" id="PF07002">
    <property type="entry name" value="Copine"/>
    <property type="match status" value="1"/>
</dbReference>
<sequence>MGINVIKGAGHQFGTHKQQSKTFHANQVDTRKFSSIQDVQNALKEQGLESSNLIIGIDYTESNEWSGVKTFGGYGLHRIRNGILNPYQEVITIIARTLEAFDDDKIVPVYGFGDSATTDKSVFPFWKERIPPGFEHIVERYNAITPDIKCAGPTNFAPIIWQAIRITKASKSFHILIIIADGDVIDLQETSDAIVDASSFPLSIIMVGVGDGPWEMMRRFDEGLPARKFDNFKFVPFHEVLSGQENREIAFSAAALAELPYQFKEIQRLGLLTNLQSNMDY</sequence>
<dbReference type="EMBL" id="MDYQ01000205">
    <property type="protein sequence ID" value="PRP78925.1"/>
    <property type="molecule type" value="Genomic_DNA"/>
</dbReference>
<feature type="domain" description="VWFA" evidence="1">
    <location>
        <begin position="50"/>
        <end position="247"/>
    </location>
</feature>
<dbReference type="InterPro" id="IPR002035">
    <property type="entry name" value="VWF_A"/>
</dbReference>